<dbReference type="SMART" id="SM00173">
    <property type="entry name" value="RAS"/>
    <property type="match status" value="1"/>
</dbReference>
<dbReference type="InterPro" id="IPR002110">
    <property type="entry name" value="Ankyrin_rpt"/>
</dbReference>
<evidence type="ECO:0000313" key="7">
    <source>
        <dbReference type="Proteomes" id="UP001150062"/>
    </source>
</evidence>
<dbReference type="SMART" id="SM00248">
    <property type="entry name" value="ANK"/>
    <property type="match status" value="5"/>
</dbReference>
<evidence type="ECO:0000259" key="5">
    <source>
        <dbReference type="PROSITE" id="PS50132"/>
    </source>
</evidence>
<dbReference type="InterPro" id="IPR036770">
    <property type="entry name" value="Ankyrin_rpt-contain_sf"/>
</dbReference>
<keyword evidence="1" id="KW-0677">Repeat</keyword>
<dbReference type="PRINTS" id="PR00449">
    <property type="entry name" value="RASTRNSFRMNG"/>
</dbReference>
<dbReference type="PROSITE" id="PS51421">
    <property type="entry name" value="RAS"/>
    <property type="match status" value="1"/>
</dbReference>
<dbReference type="InterPro" id="IPR016137">
    <property type="entry name" value="RGS"/>
</dbReference>
<feature type="region of interest" description="Disordered" evidence="4">
    <location>
        <begin position="937"/>
        <end position="1034"/>
    </location>
</feature>
<feature type="compositionally biased region" description="Basic and acidic residues" evidence="4">
    <location>
        <begin position="1591"/>
        <end position="1608"/>
    </location>
</feature>
<dbReference type="Gene3D" id="3.40.50.300">
    <property type="entry name" value="P-loop containing nucleotide triphosphate hydrolases"/>
    <property type="match status" value="1"/>
</dbReference>
<dbReference type="PROSITE" id="PS50132">
    <property type="entry name" value="RGS"/>
    <property type="match status" value="1"/>
</dbReference>
<sequence>MSNSDSSEMKTILNEPILFRVALDPPRSQIFYLTTSRIYLLPQVLKKKTLNEKKLLKVCNHLYDLQKIVTKSHVNISLEFKKKELTLETNKTNFIIEQIYSRWITLTLGYPKAHDLVLEIGPPKRKIRILRHLKKLRKKTKVICGHGYLETYKAWCTYYSSKRNLLFEKKILMLLNLPTSHLDSNEQESFQKRKVSLNSNQSNIPGDREFRLDRNLRREFNLLDGLKSNYDLRPIFHSLRFNTWFDTLILNGKTKKKVLTLVTELFETNRTITKLVIRSCDCSGEELAKLSQAIKKNPFCKLRELDFSGWKLNLKSIYTLLDALSTLRFPLKVLKLGAKNIKENLTTKFFSFLAKHPSLRSIQRLSLNGFKLATEGTRSLMSWVHNPMKNSTDNSNSNNEDNEKDLWKVNTNCNSLSLPNCEINVYFLLSSLPSLLNKLSLSGINLLNRDVDILNDFLAKSLALGSLNLSNCSLTIQSIEKICKTISNSKTLAHLYLNFDDNKLKLIGAKIIAVNLYSAKQIESLSLCNVDFDYSAIALIAASLIDNPSLKKLSLSNNKSTSDNKQHNNDNGNGKGSGSDYDINQSNVTNLNSSNNHSSISRSSSSSSISSNSSISSISSIGSNNNSYIYSYSYSYNNSSINNNNNNENSALGNVQKNRQLAVTKLIELVNSKTCQLNTLKIDNCHFGRSIGKMFAVLTRNKSLTKLDISQNNLDDETLAALFAALRKNKTIIKLNWKGNKPNKGKRSMRELSNTLMDNYKLQSFKGSLDELLLNKSKKKLDPKIIQTIKGMFIRLEENKNAAKMKKFDDRSKQYTLMRRFYARSISRSRQRRLNSTYQKSTQSFSQINGLENTIRYYSLSFSGKEKFFTKNKLIQKEKQNNNNNNGNLNNQIINIKKNSSSLKRNLNTEDINLLSTDELEKYSNNVKLTNNSFDNEQEQEQVHGQIQEQQKEKENENDKEIEIEIEIEKEEIGNQNNNNNKNYNEQKKLSRSQRLQRSKRSRTTRTPRTIKPQVSSVDFEKHRKKRKRRLQVENKREKKALELEEKVEKLHLISKEQIPITETFKYALEKCDLITIKKLFKKKKASLNMIEIETRKSPLHFACEIGNSELLSFLLNLEQGPRYMNTKDIYGRTPLHILNQTSLNLDCVHLLSDFEADFNITDRCGSNALHLLIRNFVLKTEVNNETEKMNKLLDLIIKKGCNYNAVDNKGKSPLQIACAKGYVQAIQRLVQEDDCDLNNQDTSGCTALHSASRNGFPEIAQILVENGADPYLTDNNGQTATDLARLFEQPECVQTLEMFLLFSPLNQNNDEKETLKKIQNNKIEDYLYQQNFDTFNNENSQSKRRKKKIQIKFPFRIENFTKNFSKVKTFNICVIGPHYTGKTKLVDRFCFPTYFDEYVPSVEKKRKKFVIVEGKEMLLNIIDICGKDVYHPFWEKWISQSDGFIFTASTDTPIELFKELIMNKIVKLICQIKNIQDIKLIPSIVTVCKCDLTSQKDEEKKSDKNSKNNIKKKIINTKKNDNLDDQYHNIENSYKIASDIALEISSPFFKSSAKNNVNINLVFQEIVNQIYKLDKREELIEREEKELKMKKETEKNEKRIRRQERLNKRTNILNNQKKMRRIRKISFSAKSKYEFIKDKISSNNKNDNNNDDNDNRLNNNHHNSNDNKKNTNMDMDMDMNMNNNMNRNNDIKKKDENKPIIPFMEIIENPELQDVFEKYLKSRYCEENLLFIRDVNKFKLIDANEKALIILSAKRIFNDYVSTDSEFQINIEGSVRDQVTKKVNNSQFDEEMFQSAYISVLGILKNDSYPGFLHSEYYNFIIQNLL</sequence>
<comment type="caution">
    <text evidence="6">The sequence shown here is derived from an EMBL/GenBank/DDBJ whole genome shotgun (WGS) entry which is preliminary data.</text>
</comment>
<dbReference type="InterPro" id="IPR001806">
    <property type="entry name" value="Small_GTPase"/>
</dbReference>
<dbReference type="Pfam" id="PF12796">
    <property type="entry name" value="Ank_2"/>
    <property type="match status" value="2"/>
</dbReference>
<dbReference type="InterPro" id="IPR032675">
    <property type="entry name" value="LRR_dom_sf"/>
</dbReference>
<evidence type="ECO:0000256" key="3">
    <source>
        <dbReference type="PROSITE-ProRule" id="PRU00023"/>
    </source>
</evidence>
<dbReference type="InterPro" id="IPR027417">
    <property type="entry name" value="P-loop_NTPase"/>
</dbReference>
<feature type="repeat" description="ANK" evidence="3">
    <location>
        <begin position="1210"/>
        <end position="1243"/>
    </location>
</feature>
<feature type="compositionally biased region" description="Basic residues" evidence="4">
    <location>
        <begin position="990"/>
        <end position="1006"/>
    </location>
</feature>
<dbReference type="SUPFAM" id="SSF52047">
    <property type="entry name" value="RNI-like"/>
    <property type="match status" value="2"/>
</dbReference>
<dbReference type="InterPro" id="IPR036305">
    <property type="entry name" value="RGS_sf"/>
</dbReference>
<name>A0ABQ8XL82_9EUKA</name>
<dbReference type="PROSITE" id="PS51419">
    <property type="entry name" value="RAB"/>
    <property type="match status" value="1"/>
</dbReference>
<feature type="repeat" description="ANK" evidence="3">
    <location>
        <begin position="1244"/>
        <end position="1276"/>
    </location>
</feature>
<dbReference type="PANTHER" id="PTHR24173">
    <property type="entry name" value="ANKYRIN REPEAT CONTAINING"/>
    <property type="match status" value="1"/>
</dbReference>
<keyword evidence="7" id="KW-1185">Reference proteome</keyword>
<dbReference type="InterPro" id="IPR044926">
    <property type="entry name" value="RGS_subdomain_2"/>
</dbReference>
<dbReference type="PROSITE" id="PS50297">
    <property type="entry name" value="ANK_REP_REGION"/>
    <property type="match status" value="1"/>
</dbReference>
<keyword evidence="2 3" id="KW-0040">ANK repeat</keyword>
<dbReference type="Gene3D" id="1.10.167.10">
    <property type="entry name" value="Regulator of G-protein Signalling 4, domain 2"/>
    <property type="match status" value="1"/>
</dbReference>
<organism evidence="6 7">
    <name type="scientific">Anaeramoeba flamelloides</name>
    <dbReference type="NCBI Taxonomy" id="1746091"/>
    <lineage>
        <taxon>Eukaryota</taxon>
        <taxon>Metamonada</taxon>
        <taxon>Anaeramoebidae</taxon>
        <taxon>Anaeramoeba</taxon>
    </lineage>
</organism>
<dbReference type="SUPFAM" id="SSF52540">
    <property type="entry name" value="P-loop containing nucleoside triphosphate hydrolases"/>
    <property type="match status" value="1"/>
</dbReference>
<gene>
    <name evidence="6" type="ORF">M0813_30079</name>
</gene>
<feature type="compositionally biased region" description="Basic and acidic residues" evidence="4">
    <location>
        <begin position="950"/>
        <end position="963"/>
    </location>
</feature>
<reference evidence="6" key="1">
    <citation type="submission" date="2022-08" db="EMBL/GenBank/DDBJ databases">
        <title>Novel sulfate-reducing endosymbionts in the free-living metamonad Anaeramoeba.</title>
        <authorList>
            <person name="Jerlstrom-Hultqvist J."/>
            <person name="Cepicka I."/>
            <person name="Gallot-Lavallee L."/>
            <person name="Salas-Leiva D."/>
            <person name="Curtis B.A."/>
            <person name="Zahonova K."/>
            <person name="Pipaliya S."/>
            <person name="Dacks J."/>
            <person name="Roger A.J."/>
        </authorList>
    </citation>
    <scope>NUCLEOTIDE SEQUENCE</scope>
    <source>
        <strain evidence="6">Schooner1</strain>
    </source>
</reference>
<dbReference type="EMBL" id="JAOAOG010000278">
    <property type="protein sequence ID" value="KAJ6233361.1"/>
    <property type="molecule type" value="Genomic_DNA"/>
</dbReference>
<dbReference type="Proteomes" id="UP001150062">
    <property type="component" value="Unassembled WGS sequence"/>
</dbReference>
<dbReference type="Gene3D" id="3.80.10.10">
    <property type="entry name" value="Ribonuclease Inhibitor"/>
    <property type="match status" value="2"/>
</dbReference>
<dbReference type="PROSITE" id="PS50088">
    <property type="entry name" value="ANK_REPEAT"/>
    <property type="match status" value="2"/>
</dbReference>
<dbReference type="SMART" id="SM00368">
    <property type="entry name" value="LRR_RI"/>
    <property type="match status" value="4"/>
</dbReference>
<dbReference type="PANTHER" id="PTHR24173:SF74">
    <property type="entry name" value="ANKYRIN REPEAT DOMAIN-CONTAINING PROTEIN 16"/>
    <property type="match status" value="1"/>
</dbReference>
<dbReference type="SUPFAM" id="SSF48097">
    <property type="entry name" value="Regulator of G-protein signaling, RGS"/>
    <property type="match status" value="1"/>
</dbReference>
<feature type="compositionally biased region" description="Low complexity" evidence="4">
    <location>
        <begin position="578"/>
        <end position="612"/>
    </location>
</feature>
<dbReference type="Pfam" id="PF00071">
    <property type="entry name" value="Ras"/>
    <property type="match status" value="1"/>
</dbReference>
<evidence type="ECO:0000256" key="1">
    <source>
        <dbReference type="ARBA" id="ARBA00022737"/>
    </source>
</evidence>
<protein>
    <submittedName>
        <fullName evidence="6">Ankyrin repeat</fullName>
    </submittedName>
</protein>
<dbReference type="SMART" id="SM00315">
    <property type="entry name" value="RGS"/>
    <property type="match status" value="1"/>
</dbReference>
<proteinExistence type="predicted"/>
<dbReference type="CDD" id="cd07440">
    <property type="entry name" value="RGS"/>
    <property type="match status" value="1"/>
</dbReference>
<dbReference type="Pfam" id="PF00615">
    <property type="entry name" value="RGS"/>
    <property type="match status" value="1"/>
</dbReference>
<evidence type="ECO:0000256" key="4">
    <source>
        <dbReference type="SAM" id="MobiDB-lite"/>
    </source>
</evidence>
<accession>A0ABQ8XL82</accession>
<evidence type="ECO:0000256" key="2">
    <source>
        <dbReference type="ARBA" id="ARBA00023043"/>
    </source>
</evidence>
<feature type="region of interest" description="Disordered" evidence="4">
    <location>
        <begin position="1639"/>
        <end position="1675"/>
    </location>
</feature>
<dbReference type="SUPFAM" id="SSF48403">
    <property type="entry name" value="Ankyrin repeat"/>
    <property type="match status" value="1"/>
</dbReference>
<feature type="region of interest" description="Disordered" evidence="4">
    <location>
        <begin position="1591"/>
        <end position="1620"/>
    </location>
</feature>
<evidence type="ECO:0000313" key="6">
    <source>
        <dbReference type="EMBL" id="KAJ6233361.1"/>
    </source>
</evidence>
<feature type="compositionally biased region" description="Low complexity" evidence="4">
    <location>
        <begin position="974"/>
        <end position="984"/>
    </location>
</feature>
<feature type="region of interest" description="Disordered" evidence="4">
    <location>
        <begin position="556"/>
        <end position="612"/>
    </location>
</feature>
<dbReference type="Gene3D" id="1.25.40.20">
    <property type="entry name" value="Ankyrin repeat-containing domain"/>
    <property type="match status" value="1"/>
</dbReference>
<feature type="domain" description="RGS" evidence="5">
    <location>
        <begin position="1703"/>
        <end position="1823"/>
    </location>
</feature>